<dbReference type="OrthoDB" id="8870994at2759"/>
<dbReference type="SMART" id="SM00199">
    <property type="entry name" value="SCY"/>
    <property type="match status" value="1"/>
</dbReference>
<dbReference type="PANTHER" id="PTHR12015:SF108">
    <property type="entry name" value="C-C MOTIF CHEMOKINE 20"/>
    <property type="match status" value="1"/>
</dbReference>
<dbReference type="PANTHER" id="PTHR12015">
    <property type="entry name" value="SMALL INDUCIBLE CYTOKINE A"/>
    <property type="match status" value="1"/>
</dbReference>
<evidence type="ECO:0000256" key="7">
    <source>
        <dbReference type="ARBA" id="ARBA00023198"/>
    </source>
</evidence>
<feature type="chain" id="PRO_5034727123" evidence="8">
    <location>
        <begin position="25"/>
        <end position="102"/>
    </location>
</feature>
<dbReference type="Gene3D" id="2.40.50.40">
    <property type="match status" value="1"/>
</dbReference>
<comment type="subcellular location">
    <subcellularLocation>
        <location evidence="1">Secreted</location>
    </subcellularLocation>
</comment>
<organism evidence="10 11">
    <name type="scientific">Erpetoichthys calabaricus</name>
    <name type="common">Rope fish</name>
    <name type="synonym">Calamoichthys calabaricus</name>
    <dbReference type="NCBI Taxonomy" id="27687"/>
    <lineage>
        <taxon>Eukaryota</taxon>
        <taxon>Metazoa</taxon>
        <taxon>Chordata</taxon>
        <taxon>Craniata</taxon>
        <taxon>Vertebrata</taxon>
        <taxon>Euteleostomi</taxon>
        <taxon>Actinopterygii</taxon>
        <taxon>Polypteriformes</taxon>
        <taxon>Polypteridae</taxon>
        <taxon>Erpetoichthys</taxon>
    </lineage>
</organism>
<dbReference type="CDD" id="cd00272">
    <property type="entry name" value="Chemokine_CC"/>
    <property type="match status" value="1"/>
</dbReference>
<dbReference type="RefSeq" id="XP_028650753.1">
    <property type="nucleotide sequence ID" value="XM_028794920.2"/>
</dbReference>
<evidence type="ECO:0000256" key="3">
    <source>
        <dbReference type="ARBA" id="ARBA00022514"/>
    </source>
</evidence>
<reference evidence="10" key="2">
    <citation type="submission" date="2025-08" db="UniProtKB">
        <authorList>
            <consortium name="Ensembl"/>
        </authorList>
    </citation>
    <scope>IDENTIFICATION</scope>
</reference>
<evidence type="ECO:0000313" key="10">
    <source>
        <dbReference type="Ensembl" id="ENSECRP00000008616.1"/>
    </source>
</evidence>
<accession>A0A8C4RY77</accession>
<dbReference type="InterPro" id="IPR001811">
    <property type="entry name" value="Chemokine_IL8-like_dom"/>
</dbReference>
<evidence type="ECO:0000313" key="11">
    <source>
        <dbReference type="Proteomes" id="UP000694620"/>
    </source>
</evidence>
<reference evidence="10" key="1">
    <citation type="submission" date="2021-06" db="EMBL/GenBank/DDBJ databases">
        <authorList>
            <consortium name="Wellcome Sanger Institute Data Sharing"/>
        </authorList>
    </citation>
    <scope>NUCLEOTIDE SEQUENCE [LARGE SCALE GENOMIC DNA]</scope>
</reference>
<keyword evidence="11" id="KW-1185">Reference proteome</keyword>
<dbReference type="GO" id="GO:0008009">
    <property type="term" value="F:chemokine activity"/>
    <property type="evidence" value="ECO:0007669"/>
    <property type="project" value="InterPro"/>
</dbReference>
<evidence type="ECO:0000256" key="8">
    <source>
        <dbReference type="SAM" id="SignalP"/>
    </source>
</evidence>
<dbReference type="GO" id="GO:0006954">
    <property type="term" value="P:inflammatory response"/>
    <property type="evidence" value="ECO:0007669"/>
    <property type="project" value="UniProtKB-KW"/>
</dbReference>
<keyword evidence="4" id="KW-0964">Secreted</keyword>
<evidence type="ECO:0000259" key="9">
    <source>
        <dbReference type="SMART" id="SM00199"/>
    </source>
</evidence>
<evidence type="ECO:0000256" key="1">
    <source>
        <dbReference type="ARBA" id="ARBA00004613"/>
    </source>
</evidence>
<evidence type="ECO:0000256" key="6">
    <source>
        <dbReference type="ARBA" id="ARBA00023157"/>
    </source>
</evidence>
<gene>
    <name evidence="10" type="primary">LOC114646639</name>
</gene>
<keyword evidence="7" id="KW-0395">Inflammatory response</keyword>
<dbReference type="GO" id="GO:0006955">
    <property type="term" value="P:immune response"/>
    <property type="evidence" value="ECO:0007669"/>
    <property type="project" value="InterPro"/>
</dbReference>
<dbReference type="GO" id="GO:0005615">
    <property type="term" value="C:extracellular space"/>
    <property type="evidence" value="ECO:0007669"/>
    <property type="project" value="UniProtKB-KW"/>
</dbReference>
<evidence type="ECO:0000256" key="5">
    <source>
        <dbReference type="ARBA" id="ARBA00022729"/>
    </source>
</evidence>
<keyword evidence="5 8" id="KW-0732">Signal</keyword>
<dbReference type="Pfam" id="PF00048">
    <property type="entry name" value="IL8"/>
    <property type="match status" value="1"/>
</dbReference>
<dbReference type="SUPFAM" id="SSF54117">
    <property type="entry name" value="Interleukin 8-like chemokines"/>
    <property type="match status" value="1"/>
</dbReference>
<feature type="domain" description="Chemokine interleukin-8-like" evidence="9">
    <location>
        <begin position="26"/>
        <end position="86"/>
    </location>
</feature>
<reference evidence="10" key="3">
    <citation type="submission" date="2025-09" db="UniProtKB">
        <authorList>
            <consortium name="Ensembl"/>
        </authorList>
    </citation>
    <scope>IDENTIFICATION</scope>
</reference>
<protein>
    <submittedName>
        <fullName evidence="10">C-C motif chemokine 20-like</fullName>
    </submittedName>
</protein>
<keyword evidence="6" id="KW-1015">Disulfide bond</keyword>
<keyword evidence="3" id="KW-0202">Cytokine</keyword>
<dbReference type="AlphaFoldDB" id="A0A8C4RY77"/>
<sequence length="102" mass="11250">MAVNLCTALVCVLTLHALTGEALAYMVDCCSRYSKTELPCGLIKGYEMQSSIDACDINAVIFHTKRGRKICANPKDGWVLKRIQCVGEKVKRMSASKKNLPK</sequence>
<dbReference type="GeneID" id="114646639"/>
<dbReference type="FunFam" id="2.40.50.40:FF:000012">
    <property type="entry name" value="C-C motif chemokine"/>
    <property type="match status" value="1"/>
</dbReference>
<keyword evidence="2" id="KW-0145">Chemotaxis</keyword>
<dbReference type="GeneTree" id="ENSGT01150000288042"/>
<dbReference type="Proteomes" id="UP000694620">
    <property type="component" value="Chromosome 2"/>
</dbReference>
<dbReference type="InterPro" id="IPR036048">
    <property type="entry name" value="Interleukin_8-like_sf"/>
</dbReference>
<proteinExistence type="predicted"/>
<dbReference type="Ensembl" id="ENSECRT00000008761.1">
    <property type="protein sequence ID" value="ENSECRP00000008616.1"/>
    <property type="gene ID" value="ENSECRG00000005777.1"/>
</dbReference>
<evidence type="ECO:0000256" key="2">
    <source>
        <dbReference type="ARBA" id="ARBA00022500"/>
    </source>
</evidence>
<name>A0A8C4RY77_ERPCA</name>
<feature type="signal peptide" evidence="8">
    <location>
        <begin position="1"/>
        <end position="24"/>
    </location>
</feature>
<evidence type="ECO:0000256" key="4">
    <source>
        <dbReference type="ARBA" id="ARBA00022525"/>
    </source>
</evidence>
<dbReference type="InterPro" id="IPR039809">
    <property type="entry name" value="Chemokine_b/g/d"/>
</dbReference>